<sequence>MGLPETSHIVPSLVVEHEDLPSLWHSMRYNYASHEDRKAYVIGEFQVFLDQIAPVGSDEQNSSGIGYPVIDDKKLQQTWNDCLELLIKSPDTAIGQMKSLVENLCYQLLKILKVVPDPQQHSLSALVTLTERSLLLSPGKKYHLVVHKLVTSCGETLAAIDSFTLDCTKITPHASTQNNDEALVLVGLYGNLASLLLSAWRVRDLLKEGSMQR</sequence>
<evidence type="ECO:0000313" key="1">
    <source>
        <dbReference type="EMBL" id="BBB30189.1"/>
    </source>
</evidence>
<reference evidence="1 2" key="1">
    <citation type="journal article" date="2008" name="Int. J. Syst. Evol. Microbiol.">
        <title>Neptunomonas japonica sp. nov., an Osedax japonicus symbiont-like bacterium isolated from sediment adjacent to sperm whale carcasses off Kagoshima, Japan.</title>
        <authorList>
            <person name="Miyazaki M."/>
            <person name="Nogi Y."/>
            <person name="Fujiwara Y."/>
            <person name="Kawato M."/>
            <person name="Kubokawa K."/>
            <person name="Horikoshi K."/>
        </authorList>
    </citation>
    <scope>NUCLEOTIDE SEQUENCE [LARGE SCALE GENOMIC DNA]</scope>
    <source>
        <strain evidence="1 2">JAMM 1380</strain>
    </source>
</reference>
<name>A0A7R6PCX5_9GAMM</name>
<accession>A0A7R6PCX5</accession>
<evidence type="ECO:0000313" key="2">
    <source>
        <dbReference type="Proteomes" id="UP000595332"/>
    </source>
</evidence>
<dbReference type="AlphaFoldDB" id="A0A7R6PCX5"/>
<organism evidence="1 2">
    <name type="scientific">Neptunomonas japonica JAMM 1380</name>
    <dbReference type="NCBI Taxonomy" id="1441457"/>
    <lineage>
        <taxon>Bacteria</taxon>
        <taxon>Pseudomonadati</taxon>
        <taxon>Pseudomonadota</taxon>
        <taxon>Gammaproteobacteria</taxon>
        <taxon>Oceanospirillales</taxon>
        <taxon>Oceanospirillaceae</taxon>
        <taxon>Neptunomonas</taxon>
    </lineage>
</organism>
<gene>
    <name evidence="1" type="ORF">NEJAP_2241</name>
</gene>
<dbReference type="KEGG" id="njp:NEJAP_2241"/>
<keyword evidence="2" id="KW-1185">Reference proteome</keyword>
<proteinExistence type="predicted"/>
<dbReference type="EMBL" id="AP014546">
    <property type="protein sequence ID" value="BBB30189.1"/>
    <property type="molecule type" value="Genomic_DNA"/>
</dbReference>
<dbReference type="Proteomes" id="UP000595332">
    <property type="component" value="Chromosome"/>
</dbReference>
<protein>
    <submittedName>
        <fullName evidence="1">Abortive phage resistance protein</fullName>
    </submittedName>
</protein>